<organism evidence="3 4">
    <name type="scientific">Lautropia mirabilis ATCC 51599</name>
    <dbReference type="NCBI Taxonomy" id="887898"/>
    <lineage>
        <taxon>Bacteria</taxon>
        <taxon>Pseudomonadati</taxon>
        <taxon>Pseudomonadota</taxon>
        <taxon>Betaproteobacteria</taxon>
        <taxon>Burkholderiales</taxon>
        <taxon>Burkholderiaceae</taxon>
        <taxon>Lautropia</taxon>
    </lineage>
</organism>
<comment type="caution">
    <text evidence="3">The sequence shown here is derived from an EMBL/GenBank/DDBJ whole genome shotgun (WGS) entry which is preliminary data.</text>
</comment>
<dbReference type="GO" id="GO:0106064">
    <property type="term" value="P:regulation of cobalamin metabolic process"/>
    <property type="evidence" value="ECO:0007669"/>
    <property type="project" value="TreeGrafter"/>
</dbReference>
<dbReference type="PANTHER" id="PTHR11105:SF0">
    <property type="entry name" value="CITRAMALYL-COA LYASE, MITOCHONDRIAL"/>
    <property type="match status" value="1"/>
</dbReference>
<dbReference type="InterPro" id="IPR040442">
    <property type="entry name" value="Pyrv_kinase-like_dom_sf"/>
</dbReference>
<dbReference type="PANTHER" id="PTHR11105">
    <property type="entry name" value="CITRATE LYASE SUBUNIT BETA-RELATED"/>
    <property type="match status" value="1"/>
</dbReference>
<dbReference type="Gene3D" id="3.20.20.60">
    <property type="entry name" value="Phosphoenolpyruvate-binding domains"/>
    <property type="match status" value="1"/>
</dbReference>
<keyword evidence="3" id="KW-0456">Lyase</keyword>
<dbReference type="Proteomes" id="UP000011021">
    <property type="component" value="Unassembled WGS sequence"/>
</dbReference>
<dbReference type="Pfam" id="PF03328">
    <property type="entry name" value="HpcH_HpaI"/>
    <property type="match status" value="1"/>
</dbReference>
<dbReference type="eggNOG" id="COG2301">
    <property type="taxonomic scope" value="Bacteria"/>
</dbReference>
<gene>
    <name evidence="3" type="ORF">HMPREF0551_0799</name>
</gene>
<reference evidence="3 4" key="1">
    <citation type="submission" date="2010-12" db="EMBL/GenBank/DDBJ databases">
        <authorList>
            <person name="Muzny D."/>
            <person name="Qin X."/>
            <person name="Deng J."/>
            <person name="Jiang H."/>
            <person name="Liu Y."/>
            <person name="Qu J."/>
            <person name="Song X.-Z."/>
            <person name="Zhang L."/>
            <person name="Thornton R."/>
            <person name="Coyle M."/>
            <person name="Francisco L."/>
            <person name="Jackson L."/>
            <person name="Javaid M."/>
            <person name="Korchina V."/>
            <person name="Kovar C."/>
            <person name="Mata R."/>
            <person name="Mathew T."/>
            <person name="Ngo R."/>
            <person name="Nguyen L."/>
            <person name="Nguyen N."/>
            <person name="Okwuonu G."/>
            <person name="Ongeri F."/>
            <person name="Pham C."/>
            <person name="Simmons D."/>
            <person name="Wilczek-Boney K."/>
            <person name="Hale W."/>
            <person name="Jakkamsetti A."/>
            <person name="Pham P."/>
            <person name="Ruth R."/>
            <person name="San Lucas F."/>
            <person name="Warren J."/>
            <person name="Zhang J."/>
            <person name="Zhao Z."/>
            <person name="Zhou C."/>
            <person name="Zhu D."/>
            <person name="Lee S."/>
            <person name="Bess C."/>
            <person name="Blankenburg K."/>
            <person name="Forbes L."/>
            <person name="Fu Q."/>
            <person name="Gubbala S."/>
            <person name="Hirani K."/>
            <person name="Jayaseelan J.C."/>
            <person name="Lara F."/>
            <person name="Munidasa M."/>
            <person name="Palculict T."/>
            <person name="Patil S."/>
            <person name="Pu L.-L."/>
            <person name="Saada N."/>
            <person name="Tang L."/>
            <person name="Weissenberger G."/>
            <person name="Zhu Y."/>
            <person name="Hemphill L."/>
            <person name="Shang Y."/>
            <person name="Youmans B."/>
            <person name="Ayvaz T."/>
            <person name="Ross M."/>
            <person name="Santibanez J."/>
            <person name="Aqrawi P."/>
            <person name="Gross S."/>
            <person name="Joshi V."/>
            <person name="Fowler G."/>
            <person name="Nazareth L."/>
            <person name="Reid J."/>
            <person name="Worley K."/>
            <person name="Petrosino J."/>
            <person name="Highlander S."/>
            <person name="Gibbs R."/>
        </authorList>
    </citation>
    <scope>NUCLEOTIDE SEQUENCE [LARGE SCALE GENOMIC DNA]</scope>
    <source>
        <strain evidence="3 4">ATCC 51599</strain>
    </source>
</reference>
<dbReference type="GO" id="GO:0046872">
    <property type="term" value="F:metal ion binding"/>
    <property type="evidence" value="ECO:0007669"/>
    <property type="project" value="UniProtKB-KW"/>
</dbReference>
<dbReference type="HOGENOM" id="CLU_073837_0_0_4"/>
<dbReference type="GO" id="GO:0047777">
    <property type="term" value="F:(S)-citramalyl-CoA lyase activity"/>
    <property type="evidence" value="ECO:0007669"/>
    <property type="project" value="TreeGrafter"/>
</dbReference>
<evidence type="ECO:0000259" key="2">
    <source>
        <dbReference type="Pfam" id="PF03328"/>
    </source>
</evidence>
<dbReference type="InterPro" id="IPR005000">
    <property type="entry name" value="Aldolase/citrate-lyase_domain"/>
</dbReference>
<dbReference type="InterPro" id="IPR040186">
    <property type="entry name" value="Citramalyl-CoA_lyase"/>
</dbReference>
<sequence length="335" mass="36235">MSSQAAPRSPGSVLYRERVRRPVLPVCDHYCGSPALLAKSLALQGRLGPVLDITADCEDGAPAGDELGHALRMAQAIDSPDNRFDRVGARTHPVFHGCFKAELDTLMTHAGHRLAYLTLPKVRSVAEICTASTLCQQHEARLGLTTPVPFQVLIESPAALAEVHAIAAHPRVQALCFGLMDYVSSFEGAIGADALHGARQFEHPLLARALTDISLAAHAHGKVAVHSVTLAIGDGTAAGEDALRAARDFGYQRKWSIHPRQVEPIIAAFQPPAQDVRRAGEILLAAQAADWGPIRHADELHDRASYRYWWHVLQQAWRTGVPLPPDVQAAFFGDA</sequence>
<dbReference type="EMBL" id="AEQP01000003">
    <property type="protein sequence ID" value="EFV95311.1"/>
    <property type="molecule type" value="Genomic_DNA"/>
</dbReference>
<proteinExistence type="predicted"/>
<feature type="domain" description="HpcH/HpaI aldolase/citrate lyase" evidence="2">
    <location>
        <begin position="113"/>
        <end position="259"/>
    </location>
</feature>
<keyword evidence="1" id="KW-0479">Metal-binding</keyword>
<evidence type="ECO:0000313" key="4">
    <source>
        <dbReference type="Proteomes" id="UP000011021"/>
    </source>
</evidence>
<dbReference type="SUPFAM" id="SSF51621">
    <property type="entry name" value="Phosphoenolpyruvate/pyruvate domain"/>
    <property type="match status" value="1"/>
</dbReference>
<dbReference type="InterPro" id="IPR015813">
    <property type="entry name" value="Pyrv/PenolPyrv_kinase-like_dom"/>
</dbReference>
<name>E7RWD6_9BURK</name>
<evidence type="ECO:0000313" key="3">
    <source>
        <dbReference type="EMBL" id="EFV95311.1"/>
    </source>
</evidence>
<protein>
    <submittedName>
        <fullName evidence="3">HpcH/HpaI aldolase/citrate lyase family protein</fullName>
    </submittedName>
</protein>
<dbReference type="STRING" id="887898.HMPREF0551_0799"/>
<accession>E7RWD6</accession>
<evidence type="ECO:0000256" key="1">
    <source>
        <dbReference type="ARBA" id="ARBA00022723"/>
    </source>
</evidence>
<keyword evidence="4" id="KW-1185">Reference proteome</keyword>
<dbReference type="Gene3D" id="6.10.140.960">
    <property type="match status" value="1"/>
</dbReference>
<dbReference type="RefSeq" id="WP_005672961.1">
    <property type="nucleotide sequence ID" value="NZ_CP146288.1"/>
</dbReference>
<dbReference type="AlphaFoldDB" id="E7RWD6"/>